<comment type="caution">
    <text evidence="2">The sequence shown here is derived from an EMBL/GenBank/DDBJ whole genome shotgun (WGS) entry which is preliminary data.</text>
</comment>
<protein>
    <recommendedName>
        <fullName evidence="4">Site-specific integrase</fullName>
    </recommendedName>
</protein>
<feature type="region of interest" description="Disordered" evidence="1">
    <location>
        <begin position="1"/>
        <end position="27"/>
    </location>
</feature>
<name>A0ABX9XJL4_9PSED</name>
<evidence type="ECO:0000313" key="2">
    <source>
        <dbReference type="EMBL" id="ROZ83804.1"/>
    </source>
</evidence>
<keyword evidence="3" id="KW-1185">Reference proteome</keyword>
<dbReference type="EMBL" id="RKKU01000014">
    <property type="protein sequence ID" value="ROZ83804.1"/>
    <property type="molecule type" value="Genomic_DNA"/>
</dbReference>
<gene>
    <name evidence="2" type="ORF">EF096_12190</name>
</gene>
<sequence>MAMILPYENNPNSDFELQRTTRPQRPSPDVVWEQDAFCYIGYGAVHMAEGLSKLDLAHKESFKQAALAFSIKGSYTRTAIISLMYAINKTLKRTTARTLDETWISQAVESPTVAVNIKSIRNFFIFWKAQDPLAISNEALELLIKLRIPRNKNRNVLSDDPEKSWLSDEEYEAVLASVWRNYEEGQFSASRTLLALLSMQYARRPVQLANLKIKDFRIAAKGDISGLTGPLVSFPGAKDLNAETGFRDSRFEHHPLPSHLWSLFEIHRKEIRAMIELHLGSRRRQKLSATPDLSGTVLPYVLFRTQRCRACHHSS</sequence>
<reference evidence="2 3" key="1">
    <citation type="submission" date="2018-11" db="EMBL/GenBank/DDBJ databases">
        <authorList>
            <person name="Jang G.I."/>
            <person name="Hwang C.Y."/>
        </authorList>
    </citation>
    <scope>NUCLEOTIDE SEQUENCE [LARGE SCALE GENOMIC DNA]</scope>
    <source>
        <strain evidence="2 3">SSM26</strain>
    </source>
</reference>
<dbReference type="Proteomes" id="UP000275199">
    <property type="component" value="Unassembled WGS sequence"/>
</dbReference>
<evidence type="ECO:0000313" key="3">
    <source>
        <dbReference type="Proteomes" id="UP000275199"/>
    </source>
</evidence>
<evidence type="ECO:0008006" key="4">
    <source>
        <dbReference type="Google" id="ProtNLM"/>
    </source>
</evidence>
<feature type="compositionally biased region" description="Polar residues" evidence="1">
    <location>
        <begin position="9"/>
        <end position="24"/>
    </location>
</feature>
<proteinExistence type="predicted"/>
<organism evidence="2 3">
    <name type="scientific">Pseudomonas neustonica</name>
    <dbReference type="NCBI Taxonomy" id="2487346"/>
    <lineage>
        <taxon>Bacteria</taxon>
        <taxon>Pseudomonadati</taxon>
        <taxon>Pseudomonadota</taxon>
        <taxon>Gammaproteobacteria</taxon>
        <taxon>Pseudomonadales</taxon>
        <taxon>Pseudomonadaceae</taxon>
        <taxon>Pseudomonas</taxon>
    </lineage>
</organism>
<evidence type="ECO:0000256" key="1">
    <source>
        <dbReference type="SAM" id="MobiDB-lite"/>
    </source>
</evidence>
<accession>A0ABX9XJL4</accession>
<dbReference type="RefSeq" id="WP_177412337.1">
    <property type="nucleotide sequence ID" value="NZ_RKKU01000014.1"/>
</dbReference>